<dbReference type="Proteomes" id="UP000247790">
    <property type="component" value="Unassembled WGS sequence"/>
</dbReference>
<dbReference type="GO" id="GO:0003677">
    <property type="term" value="F:DNA binding"/>
    <property type="evidence" value="ECO:0007669"/>
    <property type="project" value="UniProtKB-KW"/>
</dbReference>
<dbReference type="EMBL" id="QJSW01000032">
    <property type="protein sequence ID" value="PYE42783.1"/>
    <property type="molecule type" value="Genomic_DNA"/>
</dbReference>
<sequence length="133" mass="15486">MHTMTRGQLAKRTGVSMATLRYYEDSGILPAPHRSSNGYRVYTEDYLVKVKFIKDAQTLGYSLKEIQETLGLLSQEDMEKDTLKALVRERIADIEQHIHHLKQMQKHLATLLHTPEDEIDSYIQSFRVNRKEP</sequence>
<protein>
    <submittedName>
        <fullName evidence="5">DNA-binding transcriptional MerR regulator</fullName>
    </submittedName>
    <submittedName>
        <fullName evidence="6">MerR family transcriptional regulator</fullName>
    </submittedName>
</protein>
<evidence type="ECO:0000256" key="3">
    <source>
        <dbReference type="ARBA" id="ARBA00023163"/>
    </source>
</evidence>
<dbReference type="InterPro" id="IPR009061">
    <property type="entry name" value="DNA-bd_dom_put_sf"/>
</dbReference>
<dbReference type="SUPFAM" id="SSF46955">
    <property type="entry name" value="Putative DNA-binding domain"/>
    <property type="match status" value="1"/>
</dbReference>
<dbReference type="Gene3D" id="1.10.1660.10">
    <property type="match status" value="1"/>
</dbReference>
<keyword evidence="2 5" id="KW-0238">DNA-binding</keyword>
<dbReference type="RefSeq" id="WP_110899463.1">
    <property type="nucleotide sequence ID" value="NZ_CP054614.1"/>
</dbReference>
<evidence type="ECO:0000256" key="1">
    <source>
        <dbReference type="ARBA" id="ARBA00023015"/>
    </source>
</evidence>
<dbReference type="Pfam" id="PF13411">
    <property type="entry name" value="MerR_1"/>
    <property type="match status" value="1"/>
</dbReference>
<proteinExistence type="predicted"/>
<dbReference type="Proteomes" id="UP000509327">
    <property type="component" value="Chromosome"/>
</dbReference>
<dbReference type="InterPro" id="IPR000551">
    <property type="entry name" value="MerR-type_HTH_dom"/>
</dbReference>
<dbReference type="InterPro" id="IPR047057">
    <property type="entry name" value="MerR_fam"/>
</dbReference>
<keyword evidence="8" id="KW-1185">Reference proteome</keyword>
<reference evidence="5 7" key="1">
    <citation type="submission" date="2018-06" db="EMBL/GenBank/DDBJ databases">
        <title>Genomic Encyclopedia of Type Strains, Phase III (KMG-III): the genomes of soil and plant-associated and newly described type strains.</title>
        <authorList>
            <person name="Whitman W."/>
        </authorList>
    </citation>
    <scope>NUCLEOTIDE SEQUENCE [LARGE SCALE GENOMIC DNA]</scope>
    <source>
        <strain evidence="5 7">CECT 7022</strain>
    </source>
</reference>
<dbReference type="PROSITE" id="PS50937">
    <property type="entry name" value="HTH_MERR_2"/>
    <property type="match status" value="1"/>
</dbReference>
<feature type="domain" description="HTH merR-type" evidence="4">
    <location>
        <begin position="1"/>
        <end position="72"/>
    </location>
</feature>
<evidence type="ECO:0000256" key="2">
    <source>
        <dbReference type="ARBA" id="ARBA00023125"/>
    </source>
</evidence>
<dbReference type="GO" id="GO:0003700">
    <property type="term" value="F:DNA-binding transcription factor activity"/>
    <property type="evidence" value="ECO:0007669"/>
    <property type="project" value="InterPro"/>
</dbReference>
<gene>
    <name evidence="5" type="ORF">DFQ00_13219</name>
    <name evidence="6" type="ORF">HUB98_13065</name>
</gene>
<dbReference type="PRINTS" id="PR00040">
    <property type="entry name" value="HTHMERR"/>
</dbReference>
<evidence type="ECO:0000259" key="4">
    <source>
        <dbReference type="PROSITE" id="PS50937"/>
    </source>
</evidence>
<organism evidence="5 7">
    <name type="scientific">Paenibacillus barcinonensis</name>
    <dbReference type="NCBI Taxonomy" id="198119"/>
    <lineage>
        <taxon>Bacteria</taxon>
        <taxon>Bacillati</taxon>
        <taxon>Bacillota</taxon>
        <taxon>Bacilli</taxon>
        <taxon>Bacillales</taxon>
        <taxon>Paenibacillaceae</taxon>
        <taxon>Paenibacillus</taxon>
    </lineage>
</organism>
<dbReference type="PANTHER" id="PTHR30204">
    <property type="entry name" value="REDOX-CYCLING DRUG-SENSING TRANSCRIPTIONAL ACTIVATOR SOXR"/>
    <property type="match status" value="1"/>
</dbReference>
<dbReference type="EMBL" id="CP054614">
    <property type="protein sequence ID" value="QKS57153.1"/>
    <property type="molecule type" value="Genomic_DNA"/>
</dbReference>
<evidence type="ECO:0000313" key="6">
    <source>
        <dbReference type="EMBL" id="QKS57153.1"/>
    </source>
</evidence>
<dbReference type="SMART" id="SM00422">
    <property type="entry name" value="HTH_MERR"/>
    <property type="match status" value="1"/>
</dbReference>
<dbReference type="PANTHER" id="PTHR30204:SF94">
    <property type="entry name" value="HEAVY METAL-DEPENDENT TRANSCRIPTIONAL REGULATOR HI_0293-RELATED"/>
    <property type="match status" value="1"/>
</dbReference>
<accession>A0A2V4URS7</accession>
<evidence type="ECO:0000313" key="7">
    <source>
        <dbReference type="Proteomes" id="UP000247790"/>
    </source>
</evidence>
<reference evidence="6 8" key="2">
    <citation type="submission" date="2020-06" db="EMBL/GenBank/DDBJ databases">
        <title>Complete genome of Paenibacillus barcinonensis KACC11450.</title>
        <authorList>
            <person name="Kim M."/>
            <person name="Park Y.-J."/>
            <person name="Shin J.-H."/>
        </authorList>
    </citation>
    <scope>NUCLEOTIDE SEQUENCE [LARGE SCALE GENOMIC DNA]</scope>
    <source>
        <strain evidence="6 8">KACC11450</strain>
    </source>
</reference>
<evidence type="ECO:0000313" key="8">
    <source>
        <dbReference type="Proteomes" id="UP000509327"/>
    </source>
</evidence>
<dbReference type="PROSITE" id="PS00552">
    <property type="entry name" value="HTH_MERR_1"/>
    <property type="match status" value="1"/>
</dbReference>
<dbReference type="OrthoDB" id="9791488at2"/>
<keyword evidence="3" id="KW-0804">Transcription</keyword>
<evidence type="ECO:0000313" key="5">
    <source>
        <dbReference type="EMBL" id="PYE42783.1"/>
    </source>
</evidence>
<dbReference type="AlphaFoldDB" id="A0A2V4URS7"/>
<keyword evidence="1" id="KW-0805">Transcription regulation</keyword>
<name>A0A2V4URS7_PAEBA</name>